<keyword evidence="3" id="KW-0349">Heme</keyword>
<evidence type="ECO:0000313" key="13">
    <source>
        <dbReference type="Proteomes" id="UP000290289"/>
    </source>
</evidence>
<dbReference type="InterPro" id="IPR050665">
    <property type="entry name" value="Cytochrome_P450_Monooxygen"/>
</dbReference>
<dbReference type="GO" id="GO:0016020">
    <property type="term" value="C:membrane"/>
    <property type="evidence" value="ECO:0007669"/>
    <property type="project" value="UniProtKB-SubCell"/>
</dbReference>
<feature type="transmembrane region" description="Helical" evidence="11">
    <location>
        <begin position="118"/>
        <end position="143"/>
    </location>
</feature>
<evidence type="ECO:0000313" key="12">
    <source>
        <dbReference type="EMBL" id="RXH93318.1"/>
    </source>
</evidence>
<protein>
    <submittedName>
        <fullName evidence="12">Uncharacterized protein</fullName>
    </submittedName>
</protein>
<keyword evidence="4 11" id="KW-0812">Transmembrane</keyword>
<dbReference type="PANTHER" id="PTHR24282:SF260">
    <property type="entry name" value="CYTOCHROME P450 714C2-LIKE"/>
    <property type="match status" value="1"/>
</dbReference>
<dbReference type="GO" id="GO:0016705">
    <property type="term" value="F:oxidoreductase activity, acting on paired donors, with incorporation or reduction of molecular oxygen"/>
    <property type="evidence" value="ECO:0007669"/>
    <property type="project" value="InterPro"/>
</dbReference>
<proteinExistence type="inferred from homology"/>
<dbReference type="PANTHER" id="PTHR24282">
    <property type="entry name" value="CYTOCHROME P450 FAMILY MEMBER"/>
    <property type="match status" value="1"/>
</dbReference>
<evidence type="ECO:0000256" key="1">
    <source>
        <dbReference type="ARBA" id="ARBA00004167"/>
    </source>
</evidence>
<evidence type="ECO:0000256" key="11">
    <source>
        <dbReference type="SAM" id="Phobius"/>
    </source>
</evidence>
<sequence>MLLAAYADWQDHARAEVLEILKMVIQESLRLYTPAFFVTREAVETVALKNIVIPKGAILQIPIPFIHEDPNVWGAVAHKFNPKDILMELLSLPVSAGLRAIRNRSSYLCWPTLSNDTTLFVCFTSISAFTCFTWLLNLSMVLFSM</sequence>
<keyword evidence="7" id="KW-0560">Oxidoreductase</keyword>
<dbReference type="AlphaFoldDB" id="A0A498JC57"/>
<keyword evidence="9" id="KW-0503">Monooxygenase</keyword>
<evidence type="ECO:0000256" key="9">
    <source>
        <dbReference type="ARBA" id="ARBA00023033"/>
    </source>
</evidence>
<keyword evidence="5" id="KW-0479">Metal-binding</keyword>
<evidence type="ECO:0000256" key="8">
    <source>
        <dbReference type="ARBA" id="ARBA00023004"/>
    </source>
</evidence>
<dbReference type="SUPFAM" id="SSF48264">
    <property type="entry name" value="Cytochrome P450"/>
    <property type="match status" value="1"/>
</dbReference>
<dbReference type="GO" id="GO:0020037">
    <property type="term" value="F:heme binding"/>
    <property type="evidence" value="ECO:0007669"/>
    <property type="project" value="InterPro"/>
</dbReference>
<dbReference type="Proteomes" id="UP000290289">
    <property type="component" value="Chromosome 7"/>
</dbReference>
<keyword evidence="13" id="KW-1185">Reference proteome</keyword>
<name>A0A498JC57_MALDO</name>
<dbReference type="EMBL" id="RDQH01000333">
    <property type="protein sequence ID" value="RXH93318.1"/>
    <property type="molecule type" value="Genomic_DNA"/>
</dbReference>
<comment type="similarity">
    <text evidence="2">Belongs to the cytochrome P450 family.</text>
</comment>
<dbReference type="InterPro" id="IPR036396">
    <property type="entry name" value="Cyt_P450_sf"/>
</dbReference>
<dbReference type="GO" id="GO:0004497">
    <property type="term" value="F:monooxygenase activity"/>
    <property type="evidence" value="ECO:0007669"/>
    <property type="project" value="UniProtKB-KW"/>
</dbReference>
<evidence type="ECO:0000256" key="6">
    <source>
        <dbReference type="ARBA" id="ARBA00022989"/>
    </source>
</evidence>
<evidence type="ECO:0000256" key="4">
    <source>
        <dbReference type="ARBA" id="ARBA00022692"/>
    </source>
</evidence>
<comment type="subcellular location">
    <subcellularLocation>
        <location evidence="1">Membrane</location>
        <topology evidence="1">Single-pass membrane protein</topology>
    </subcellularLocation>
</comment>
<accession>A0A498JC57</accession>
<dbReference type="InterPro" id="IPR001128">
    <property type="entry name" value="Cyt_P450"/>
</dbReference>
<keyword evidence="8" id="KW-0408">Iron</keyword>
<keyword evidence="6 11" id="KW-1133">Transmembrane helix</keyword>
<reference evidence="12 13" key="1">
    <citation type="submission" date="2018-10" db="EMBL/GenBank/DDBJ databases">
        <title>A high-quality apple genome assembly.</title>
        <authorList>
            <person name="Hu J."/>
        </authorList>
    </citation>
    <scope>NUCLEOTIDE SEQUENCE [LARGE SCALE GENOMIC DNA]</scope>
    <source>
        <strain evidence="13">cv. HFTH1</strain>
        <tissue evidence="12">Young leaf</tissue>
    </source>
</reference>
<evidence type="ECO:0000256" key="7">
    <source>
        <dbReference type="ARBA" id="ARBA00023002"/>
    </source>
</evidence>
<evidence type="ECO:0000256" key="3">
    <source>
        <dbReference type="ARBA" id="ARBA00022617"/>
    </source>
</evidence>
<comment type="caution">
    <text evidence="12">The sequence shown here is derived from an EMBL/GenBank/DDBJ whole genome shotgun (WGS) entry which is preliminary data.</text>
</comment>
<evidence type="ECO:0000256" key="5">
    <source>
        <dbReference type="ARBA" id="ARBA00022723"/>
    </source>
</evidence>
<evidence type="ECO:0000256" key="10">
    <source>
        <dbReference type="ARBA" id="ARBA00023136"/>
    </source>
</evidence>
<evidence type="ECO:0000256" key="2">
    <source>
        <dbReference type="ARBA" id="ARBA00010617"/>
    </source>
</evidence>
<dbReference type="GO" id="GO:0005506">
    <property type="term" value="F:iron ion binding"/>
    <property type="evidence" value="ECO:0007669"/>
    <property type="project" value="InterPro"/>
</dbReference>
<organism evidence="12 13">
    <name type="scientific">Malus domestica</name>
    <name type="common">Apple</name>
    <name type="synonym">Pyrus malus</name>
    <dbReference type="NCBI Taxonomy" id="3750"/>
    <lineage>
        <taxon>Eukaryota</taxon>
        <taxon>Viridiplantae</taxon>
        <taxon>Streptophyta</taxon>
        <taxon>Embryophyta</taxon>
        <taxon>Tracheophyta</taxon>
        <taxon>Spermatophyta</taxon>
        <taxon>Magnoliopsida</taxon>
        <taxon>eudicotyledons</taxon>
        <taxon>Gunneridae</taxon>
        <taxon>Pentapetalae</taxon>
        <taxon>rosids</taxon>
        <taxon>fabids</taxon>
        <taxon>Rosales</taxon>
        <taxon>Rosaceae</taxon>
        <taxon>Amygdaloideae</taxon>
        <taxon>Maleae</taxon>
        <taxon>Malus</taxon>
    </lineage>
</organism>
<keyword evidence="10 11" id="KW-0472">Membrane</keyword>
<dbReference type="Gene3D" id="1.10.630.10">
    <property type="entry name" value="Cytochrome P450"/>
    <property type="match status" value="1"/>
</dbReference>
<gene>
    <name evidence="12" type="ORF">DVH24_013894</name>
</gene>
<dbReference type="Pfam" id="PF00067">
    <property type="entry name" value="p450"/>
    <property type="match status" value="1"/>
</dbReference>